<gene>
    <name evidence="4" type="ORF">ABGN05_00135</name>
</gene>
<name>A0ABV3SCJ0_9HYPH</name>
<dbReference type="CDD" id="cd00796">
    <property type="entry name" value="INT_Rci_Hp1_C"/>
    <property type="match status" value="1"/>
</dbReference>
<evidence type="ECO:0000256" key="1">
    <source>
        <dbReference type="ARBA" id="ARBA00022908"/>
    </source>
</evidence>
<keyword evidence="1" id="KW-0229">DNA integration</keyword>
<dbReference type="InterPro" id="IPR050090">
    <property type="entry name" value="Tyrosine_recombinase_XerCD"/>
</dbReference>
<dbReference type="EMBL" id="JBDPGJ010000001">
    <property type="protein sequence ID" value="MEX0404065.1"/>
    <property type="molecule type" value="Genomic_DNA"/>
</dbReference>
<dbReference type="PANTHER" id="PTHR30349">
    <property type="entry name" value="PHAGE INTEGRASE-RELATED"/>
    <property type="match status" value="1"/>
</dbReference>
<feature type="domain" description="Tyr recombinase" evidence="3">
    <location>
        <begin position="169"/>
        <end position="338"/>
    </location>
</feature>
<evidence type="ECO:0000313" key="5">
    <source>
        <dbReference type="Proteomes" id="UP001556692"/>
    </source>
</evidence>
<comment type="caution">
    <text evidence="4">The sequence shown here is derived from an EMBL/GenBank/DDBJ whole genome shotgun (WGS) entry which is preliminary data.</text>
</comment>
<reference evidence="4 5" key="1">
    <citation type="submission" date="2024-05" db="EMBL/GenBank/DDBJ databases">
        <authorList>
            <person name="Jiang F."/>
        </authorList>
    </citation>
    <scope>NUCLEOTIDE SEQUENCE [LARGE SCALE GENOMIC DNA]</scope>
    <source>
        <strain evidence="4 5">LZ166</strain>
    </source>
</reference>
<keyword evidence="5" id="KW-1185">Reference proteome</keyword>
<dbReference type="SUPFAM" id="SSF56349">
    <property type="entry name" value="DNA breaking-rejoining enzymes"/>
    <property type="match status" value="1"/>
</dbReference>
<evidence type="ECO:0000259" key="3">
    <source>
        <dbReference type="PROSITE" id="PS51898"/>
    </source>
</evidence>
<sequence length="403" mass="45295">MPEDRFEIGAYYLSQHKNSPVWKATWYDAHSRQTKRVSLGTEDFQDAKVALAEFVTKQATFKDHAPADMPLATIFVRYWEAHGKNLPSREAAQYALGYWNEFWKEGSVADLSIPRQKEFIAWLSAKGYANSYVSRTLSVGRAAINMAWKHGEITSRPFIMDLTDRSDAKEPYRLDKTEMKTLLTKVQEWPHLYAYVVIALNTLARPDAILDLAPAQVRLDDRHIHLNPKGRKQTKKYRPIVPITDTLLPFLQRKDVKRFVNWHGAPIADIKKGFKTVVRAAGLSDDITAYSLRHTMAVELRKRGVPAWEVSGLLGHRTPGVTEVYAEFSPDYLSKGREAIDGYFGDLGVSLPVPKGLCVSVACQSPEKEKSAEADFCAISRGRMVGVTGIEPVTPTMSTYSSA</sequence>
<dbReference type="PANTHER" id="PTHR30349:SF88">
    <property type="entry name" value="BLL1584 PROTEIN"/>
    <property type="match status" value="1"/>
</dbReference>
<dbReference type="Pfam" id="PF00589">
    <property type="entry name" value="Phage_integrase"/>
    <property type="match status" value="1"/>
</dbReference>
<dbReference type="Proteomes" id="UP001556692">
    <property type="component" value="Unassembled WGS sequence"/>
</dbReference>
<protein>
    <submittedName>
        <fullName evidence="4">Site-specific integrase</fullName>
    </submittedName>
</protein>
<proteinExistence type="predicted"/>
<dbReference type="RefSeq" id="WP_367951973.1">
    <property type="nucleotide sequence ID" value="NZ_JBDPGJ010000001.1"/>
</dbReference>
<evidence type="ECO:0000313" key="4">
    <source>
        <dbReference type="EMBL" id="MEX0404065.1"/>
    </source>
</evidence>
<keyword evidence="2" id="KW-0233">DNA recombination</keyword>
<organism evidence="4 5">
    <name type="scientific">Aquibium pacificus</name>
    <dbReference type="NCBI Taxonomy" id="3153579"/>
    <lineage>
        <taxon>Bacteria</taxon>
        <taxon>Pseudomonadati</taxon>
        <taxon>Pseudomonadota</taxon>
        <taxon>Alphaproteobacteria</taxon>
        <taxon>Hyphomicrobiales</taxon>
        <taxon>Phyllobacteriaceae</taxon>
        <taxon>Aquibium</taxon>
    </lineage>
</organism>
<dbReference type="InterPro" id="IPR011010">
    <property type="entry name" value="DNA_brk_join_enz"/>
</dbReference>
<evidence type="ECO:0000256" key="2">
    <source>
        <dbReference type="ARBA" id="ARBA00023172"/>
    </source>
</evidence>
<dbReference type="InterPro" id="IPR013762">
    <property type="entry name" value="Integrase-like_cat_sf"/>
</dbReference>
<dbReference type="Gene3D" id="1.10.443.10">
    <property type="entry name" value="Intergrase catalytic core"/>
    <property type="match status" value="1"/>
</dbReference>
<dbReference type="PROSITE" id="PS51898">
    <property type="entry name" value="TYR_RECOMBINASE"/>
    <property type="match status" value="1"/>
</dbReference>
<accession>A0ABV3SCJ0</accession>
<dbReference type="InterPro" id="IPR002104">
    <property type="entry name" value="Integrase_catalytic"/>
</dbReference>